<keyword evidence="3" id="KW-1185">Reference proteome</keyword>
<accession>A0ABS3U2M4</accession>
<keyword evidence="1" id="KW-0472">Membrane</keyword>
<comment type="caution">
    <text evidence="2">The sequence shown here is derived from an EMBL/GenBank/DDBJ whole genome shotgun (WGS) entry which is preliminary data.</text>
</comment>
<name>A0ABS3U2M4_9ACTN</name>
<feature type="transmembrane region" description="Helical" evidence="1">
    <location>
        <begin position="30"/>
        <end position="51"/>
    </location>
</feature>
<evidence type="ECO:0000256" key="1">
    <source>
        <dbReference type="SAM" id="Phobius"/>
    </source>
</evidence>
<protein>
    <recommendedName>
        <fullName evidence="4">Sugar ABC transporter permease</fullName>
    </recommendedName>
</protein>
<evidence type="ECO:0000313" key="3">
    <source>
        <dbReference type="Proteomes" id="UP000681341"/>
    </source>
</evidence>
<keyword evidence="1" id="KW-0812">Transmembrane</keyword>
<organism evidence="2 3">
    <name type="scientific">Glycomyces niveus</name>
    <dbReference type="NCBI Taxonomy" id="2820287"/>
    <lineage>
        <taxon>Bacteria</taxon>
        <taxon>Bacillati</taxon>
        <taxon>Actinomycetota</taxon>
        <taxon>Actinomycetes</taxon>
        <taxon>Glycomycetales</taxon>
        <taxon>Glycomycetaceae</taxon>
        <taxon>Glycomyces</taxon>
    </lineage>
</organism>
<reference evidence="2 3" key="1">
    <citation type="submission" date="2021-03" db="EMBL/GenBank/DDBJ databases">
        <title>Glycomyces sp. nov., a novel actinomycete isolated from soil.</title>
        <authorList>
            <person name="Yang X."/>
            <person name="Xu X."/>
        </authorList>
    </citation>
    <scope>NUCLEOTIDE SEQUENCE [LARGE SCALE GENOMIC DNA]</scope>
    <source>
        <strain evidence="2 3">NEAU-S30</strain>
    </source>
</reference>
<evidence type="ECO:0000313" key="2">
    <source>
        <dbReference type="EMBL" id="MBO3731927.1"/>
    </source>
</evidence>
<dbReference type="EMBL" id="JAGFNP010000002">
    <property type="protein sequence ID" value="MBO3731927.1"/>
    <property type="molecule type" value="Genomic_DNA"/>
</dbReference>
<keyword evidence="1" id="KW-1133">Transmembrane helix</keyword>
<proteinExistence type="predicted"/>
<gene>
    <name evidence="2" type="ORF">J5V16_03775</name>
</gene>
<dbReference type="Proteomes" id="UP000681341">
    <property type="component" value="Unassembled WGS sequence"/>
</dbReference>
<evidence type="ECO:0008006" key="4">
    <source>
        <dbReference type="Google" id="ProtNLM"/>
    </source>
</evidence>
<sequence>MKGRSAPRQEVCCAGGRWSSPSAGLHLQNWHLRFAYIILMSLPLLIMFVVAPRRIASGITSGAVE</sequence>